<feature type="domain" description="Methyltransferase small" evidence="2">
    <location>
        <begin position="65"/>
        <end position="141"/>
    </location>
</feature>
<dbReference type="PANTHER" id="PTHR18895">
    <property type="entry name" value="HEMK METHYLTRANSFERASE"/>
    <property type="match status" value="1"/>
</dbReference>
<dbReference type="Pfam" id="PF05175">
    <property type="entry name" value="MTS"/>
    <property type="match status" value="1"/>
</dbReference>
<dbReference type="InterPro" id="IPR029063">
    <property type="entry name" value="SAM-dependent_MTases_sf"/>
</dbReference>
<dbReference type="EMBL" id="STGW01000010">
    <property type="protein sequence ID" value="THV10475.1"/>
    <property type="molecule type" value="Genomic_DNA"/>
</dbReference>
<dbReference type="SUPFAM" id="SSF53335">
    <property type="entry name" value="S-adenosyl-L-methionine-dependent methyltransferases"/>
    <property type="match status" value="1"/>
</dbReference>
<dbReference type="PANTHER" id="PTHR18895:SF74">
    <property type="entry name" value="MTRF1L RELEASE FACTOR GLUTAMINE METHYLTRANSFERASE"/>
    <property type="match status" value="1"/>
</dbReference>
<gene>
    <name evidence="3" type="ORF">E9934_14185</name>
</gene>
<dbReference type="InterPro" id="IPR050320">
    <property type="entry name" value="N5-glutamine_MTase"/>
</dbReference>
<dbReference type="InterPro" id="IPR007848">
    <property type="entry name" value="Small_mtfrase_dom"/>
</dbReference>
<dbReference type="PROSITE" id="PS00092">
    <property type="entry name" value="N6_MTASE"/>
    <property type="match status" value="1"/>
</dbReference>
<dbReference type="OrthoDB" id="4966694at2"/>
<dbReference type="GO" id="GO:0008170">
    <property type="term" value="F:N-methyltransferase activity"/>
    <property type="evidence" value="ECO:0007669"/>
    <property type="project" value="UniProtKB-ARBA"/>
</dbReference>
<feature type="compositionally biased region" description="Basic and acidic residues" evidence="1">
    <location>
        <begin position="1"/>
        <end position="12"/>
    </location>
</feature>
<proteinExistence type="predicted"/>
<dbReference type="InterPro" id="IPR002052">
    <property type="entry name" value="DNA_methylase_N6_adenine_CS"/>
</dbReference>
<dbReference type="GO" id="GO:0003676">
    <property type="term" value="F:nucleic acid binding"/>
    <property type="evidence" value="ECO:0007669"/>
    <property type="project" value="InterPro"/>
</dbReference>
<evidence type="ECO:0000313" key="4">
    <source>
        <dbReference type="Proteomes" id="UP000307087"/>
    </source>
</evidence>
<dbReference type="GO" id="GO:0032259">
    <property type="term" value="P:methylation"/>
    <property type="evidence" value="ECO:0007669"/>
    <property type="project" value="UniProtKB-KW"/>
</dbReference>
<organism evidence="3 4">
    <name type="scientific">Nocardioides caeni</name>
    <dbReference type="NCBI Taxonomy" id="574700"/>
    <lineage>
        <taxon>Bacteria</taxon>
        <taxon>Bacillati</taxon>
        <taxon>Actinomycetota</taxon>
        <taxon>Actinomycetes</taxon>
        <taxon>Propionibacteriales</taxon>
        <taxon>Nocardioidaceae</taxon>
        <taxon>Nocardioides</taxon>
    </lineage>
</organism>
<dbReference type="AlphaFoldDB" id="A0A4S8N3Q1"/>
<reference evidence="3 4" key="1">
    <citation type="journal article" date="2009" name="Int. J. Syst. Evol. Microbiol.">
        <title>Nocardioides caeni sp. nov., isolated from wastewater.</title>
        <authorList>
            <person name="Yoon J.H."/>
            <person name="Kang S.J."/>
            <person name="Park S."/>
            <person name="Kim W."/>
            <person name="Oh T.K."/>
        </authorList>
    </citation>
    <scope>NUCLEOTIDE SEQUENCE [LARGE SCALE GENOMIC DNA]</scope>
    <source>
        <strain evidence="3 4">DSM 23134</strain>
    </source>
</reference>
<keyword evidence="3" id="KW-0808">Transferase</keyword>
<evidence type="ECO:0000313" key="3">
    <source>
        <dbReference type="EMBL" id="THV10475.1"/>
    </source>
</evidence>
<dbReference type="Proteomes" id="UP000307087">
    <property type="component" value="Unassembled WGS sequence"/>
</dbReference>
<comment type="caution">
    <text evidence="3">The sequence shown here is derived from an EMBL/GenBank/DDBJ whole genome shotgun (WGS) entry which is preliminary data.</text>
</comment>
<evidence type="ECO:0000256" key="1">
    <source>
        <dbReference type="SAM" id="MobiDB-lite"/>
    </source>
</evidence>
<dbReference type="Gene3D" id="3.40.50.150">
    <property type="entry name" value="Vaccinia Virus protein VP39"/>
    <property type="match status" value="1"/>
</dbReference>
<keyword evidence="4" id="KW-1185">Reference proteome</keyword>
<sequence length="234" mass="25125">MTTVTDEHEHSEQSGQSKQSGEPAQQEVATFGRLEIAWDRRVLQPRPWTTAQSHWAAAVEPACPAGPVLELFCGAGQIGLLVAALTSRPLIQVDSDEVAASYARRNAEAAGITADVRTARVEDALAPEERVALVVVDPPWVPTDRVDLFPEDPESAIDGGPDGTTQLVPGLEVALDHLLPGGHVIAQVGSHEQVEQVRDLLDRLDRRGSGSGLVVRETRDYLPDGVLVHIGPPR</sequence>
<name>A0A4S8N3Q1_9ACTN</name>
<dbReference type="RefSeq" id="WP_136563553.1">
    <property type="nucleotide sequence ID" value="NZ_BAABLS010000006.1"/>
</dbReference>
<keyword evidence="3" id="KW-0489">Methyltransferase</keyword>
<evidence type="ECO:0000259" key="2">
    <source>
        <dbReference type="Pfam" id="PF05175"/>
    </source>
</evidence>
<feature type="region of interest" description="Disordered" evidence="1">
    <location>
        <begin position="1"/>
        <end position="26"/>
    </location>
</feature>
<accession>A0A4S8N3Q1</accession>
<protein>
    <submittedName>
        <fullName evidence="3">Methyltransferase</fullName>
    </submittedName>
</protein>
<dbReference type="GO" id="GO:0008757">
    <property type="term" value="F:S-adenosylmethionine-dependent methyltransferase activity"/>
    <property type="evidence" value="ECO:0007669"/>
    <property type="project" value="UniProtKB-ARBA"/>
</dbReference>
<dbReference type="CDD" id="cd02440">
    <property type="entry name" value="AdoMet_MTases"/>
    <property type="match status" value="1"/>
</dbReference>
<feature type="compositionally biased region" description="Low complexity" evidence="1">
    <location>
        <begin position="13"/>
        <end position="22"/>
    </location>
</feature>